<evidence type="ECO:0000313" key="6">
    <source>
        <dbReference type="EMBL" id="MBK1877162.1"/>
    </source>
</evidence>
<dbReference type="Gene3D" id="3.40.640.10">
    <property type="entry name" value="Type I PLP-dependent aspartate aminotransferase-like (Major domain)"/>
    <property type="match status" value="1"/>
</dbReference>
<name>A0A934VPD1_9BACT</name>
<sequence>MTLAIQQPHLLSLAAGFTDNATLPLEEISKIAVELGEQGDRSVLQYGANQGSLELREILTRRLSDQDRFETPLDVSSSLITNGSQQALYLAVQALCDEGDIVLVEQPTYFVFLEMLRGLGVEAVSMPMSSNGDVDVDGLKAQLSNFEKAGKINRVKAVYLVSYYANPSGHSVSRSCKSGVLKALEAYGGQIALFEDAAYRELYYETPFESESCLALSEGAESVPVFYSTTLTKPFATGLKVGFSYCTHAEWLARMLAIKGQQDFGTANYNQALLARAFKKGVFDSHLSMLRKSYHEKMVVLDSVLSGPLSEVGWTWERPSGGLYLWLTAPEGTETGFDSDFHKAAIEAGVLYVPGELCHAQVEPRNKVRLSFGVLSGEELVQAAERFLAAVKRFSLAEIS</sequence>
<evidence type="ECO:0000256" key="3">
    <source>
        <dbReference type="ARBA" id="ARBA00022679"/>
    </source>
</evidence>
<organism evidence="6 7">
    <name type="scientific">Pelagicoccus mobilis</name>
    <dbReference type="NCBI Taxonomy" id="415221"/>
    <lineage>
        <taxon>Bacteria</taxon>
        <taxon>Pseudomonadati</taxon>
        <taxon>Verrucomicrobiota</taxon>
        <taxon>Opitutia</taxon>
        <taxon>Puniceicoccales</taxon>
        <taxon>Pelagicoccaceae</taxon>
        <taxon>Pelagicoccus</taxon>
    </lineage>
</organism>
<dbReference type="PANTHER" id="PTHR42790:SF19">
    <property type="entry name" value="KYNURENINE_ALPHA-AMINOADIPATE AMINOTRANSFERASE, MITOCHONDRIAL"/>
    <property type="match status" value="1"/>
</dbReference>
<evidence type="ECO:0000259" key="5">
    <source>
        <dbReference type="Pfam" id="PF00155"/>
    </source>
</evidence>
<keyword evidence="3" id="KW-0808">Transferase</keyword>
<dbReference type="Proteomes" id="UP000617628">
    <property type="component" value="Unassembled WGS sequence"/>
</dbReference>
<keyword evidence="7" id="KW-1185">Reference proteome</keyword>
<gene>
    <name evidence="6" type="ORF">JIN87_09795</name>
</gene>
<evidence type="ECO:0000313" key="7">
    <source>
        <dbReference type="Proteomes" id="UP000617628"/>
    </source>
</evidence>
<dbReference type="GO" id="GO:0030170">
    <property type="term" value="F:pyridoxal phosphate binding"/>
    <property type="evidence" value="ECO:0007669"/>
    <property type="project" value="InterPro"/>
</dbReference>
<comment type="caution">
    <text evidence="6">The sequence shown here is derived from an EMBL/GenBank/DDBJ whole genome shotgun (WGS) entry which is preliminary data.</text>
</comment>
<feature type="domain" description="Aminotransferase class I/classII large" evidence="5">
    <location>
        <begin position="11"/>
        <end position="387"/>
    </location>
</feature>
<dbReference type="GO" id="GO:0008483">
    <property type="term" value="F:transaminase activity"/>
    <property type="evidence" value="ECO:0007669"/>
    <property type="project" value="UniProtKB-KW"/>
</dbReference>
<evidence type="ECO:0000256" key="1">
    <source>
        <dbReference type="ARBA" id="ARBA00001933"/>
    </source>
</evidence>
<dbReference type="GO" id="GO:1901605">
    <property type="term" value="P:alpha-amino acid metabolic process"/>
    <property type="evidence" value="ECO:0007669"/>
    <property type="project" value="TreeGrafter"/>
</dbReference>
<dbReference type="InterPro" id="IPR015422">
    <property type="entry name" value="PyrdxlP-dep_Trfase_small"/>
</dbReference>
<protein>
    <submittedName>
        <fullName evidence="6">PLP-dependent aminotransferase family protein</fullName>
    </submittedName>
</protein>
<dbReference type="Gene3D" id="3.90.1150.10">
    <property type="entry name" value="Aspartate Aminotransferase, domain 1"/>
    <property type="match status" value="1"/>
</dbReference>
<keyword evidence="4" id="KW-0663">Pyridoxal phosphate</keyword>
<comment type="cofactor">
    <cofactor evidence="1">
        <name>pyridoxal 5'-phosphate</name>
        <dbReference type="ChEBI" id="CHEBI:597326"/>
    </cofactor>
</comment>
<dbReference type="InterPro" id="IPR015421">
    <property type="entry name" value="PyrdxlP-dep_Trfase_major"/>
</dbReference>
<dbReference type="AlphaFoldDB" id="A0A934VPD1"/>
<evidence type="ECO:0000256" key="4">
    <source>
        <dbReference type="ARBA" id="ARBA00022898"/>
    </source>
</evidence>
<proteinExistence type="predicted"/>
<dbReference type="InterPro" id="IPR015424">
    <property type="entry name" value="PyrdxlP-dep_Trfase"/>
</dbReference>
<keyword evidence="2 6" id="KW-0032">Aminotransferase</keyword>
<accession>A0A934VPD1</accession>
<dbReference type="EMBL" id="JAENIL010000015">
    <property type="protein sequence ID" value="MBK1877162.1"/>
    <property type="molecule type" value="Genomic_DNA"/>
</dbReference>
<dbReference type="InterPro" id="IPR004839">
    <property type="entry name" value="Aminotransferase_I/II_large"/>
</dbReference>
<evidence type="ECO:0000256" key="2">
    <source>
        <dbReference type="ARBA" id="ARBA00022576"/>
    </source>
</evidence>
<dbReference type="CDD" id="cd00609">
    <property type="entry name" value="AAT_like"/>
    <property type="match status" value="1"/>
</dbReference>
<dbReference type="PANTHER" id="PTHR42790">
    <property type="entry name" value="AMINOTRANSFERASE"/>
    <property type="match status" value="1"/>
</dbReference>
<dbReference type="RefSeq" id="WP_200355375.1">
    <property type="nucleotide sequence ID" value="NZ_JAENIL010000015.1"/>
</dbReference>
<reference evidence="6" key="1">
    <citation type="submission" date="2021-01" db="EMBL/GenBank/DDBJ databases">
        <title>Modified the classification status of verrucomicrobia.</title>
        <authorList>
            <person name="Feng X."/>
        </authorList>
    </citation>
    <scope>NUCLEOTIDE SEQUENCE</scope>
    <source>
        <strain evidence="6">KCTC 13126</strain>
    </source>
</reference>
<dbReference type="SUPFAM" id="SSF53383">
    <property type="entry name" value="PLP-dependent transferases"/>
    <property type="match status" value="1"/>
</dbReference>
<dbReference type="InterPro" id="IPR050859">
    <property type="entry name" value="Class-I_PLP-dep_aminotransf"/>
</dbReference>
<dbReference type="Pfam" id="PF00155">
    <property type="entry name" value="Aminotran_1_2"/>
    <property type="match status" value="1"/>
</dbReference>